<dbReference type="PANTHER" id="PTHR37049:SF4">
    <property type="entry name" value="RHODANESE DOMAIN-CONTAINING PROTEIN"/>
    <property type="match status" value="1"/>
</dbReference>
<dbReference type="PANTHER" id="PTHR37049">
    <property type="entry name" value="PEPTIDASE S41 FAMILY PROTEIN"/>
    <property type="match status" value="1"/>
</dbReference>
<sequence length="180" mass="19003">MKTAKNTVLCGLAFAAASSARATRREDVAAGEPCAAISDMVAEIGYDAAFPPSLAWDCLTSIPLDVNASTAFIDYILPYVSLISNVDDLGSPGPEYAVPGVDLAGGLGQIRRKAREGGYGSQFEFEAEVKSVVVRAQDGHTNLYTALTEFFAFATNTSLVSISRDGVEIPKIYILGKATI</sequence>
<organism evidence="1 2">
    <name type="scientific">Zalerion maritima</name>
    <dbReference type="NCBI Taxonomy" id="339359"/>
    <lineage>
        <taxon>Eukaryota</taxon>
        <taxon>Fungi</taxon>
        <taxon>Dikarya</taxon>
        <taxon>Ascomycota</taxon>
        <taxon>Pezizomycotina</taxon>
        <taxon>Sordariomycetes</taxon>
        <taxon>Lulworthiomycetidae</taxon>
        <taxon>Lulworthiales</taxon>
        <taxon>Lulworthiaceae</taxon>
        <taxon>Zalerion</taxon>
    </lineage>
</organism>
<evidence type="ECO:0000313" key="2">
    <source>
        <dbReference type="Proteomes" id="UP001201980"/>
    </source>
</evidence>
<dbReference type="AlphaFoldDB" id="A0AAD5WNP4"/>
<reference evidence="1" key="1">
    <citation type="submission" date="2022-07" db="EMBL/GenBank/DDBJ databases">
        <title>Draft genome sequence of Zalerion maritima ATCC 34329, a (micro)plastics degrading marine fungus.</title>
        <authorList>
            <person name="Paco A."/>
            <person name="Goncalves M.F.M."/>
            <person name="Rocha-Santos T.A.P."/>
            <person name="Alves A."/>
        </authorList>
    </citation>
    <scope>NUCLEOTIDE SEQUENCE</scope>
    <source>
        <strain evidence="1">ATCC 34329</strain>
    </source>
</reference>
<name>A0AAD5WNP4_9PEZI</name>
<dbReference type="EMBL" id="JAKWBI020000572">
    <property type="protein sequence ID" value="KAJ2893741.1"/>
    <property type="molecule type" value="Genomic_DNA"/>
</dbReference>
<accession>A0AAD5WNP4</accession>
<proteinExistence type="predicted"/>
<protein>
    <submittedName>
        <fullName evidence="1">Uncharacterized protein</fullName>
    </submittedName>
</protein>
<gene>
    <name evidence="1" type="ORF">MKZ38_008298</name>
</gene>
<evidence type="ECO:0000313" key="1">
    <source>
        <dbReference type="EMBL" id="KAJ2893741.1"/>
    </source>
</evidence>
<keyword evidence="2" id="KW-1185">Reference proteome</keyword>
<comment type="caution">
    <text evidence="1">The sequence shown here is derived from an EMBL/GenBank/DDBJ whole genome shotgun (WGS) entry which is preliminary data.</text>
</comment>
<dbReference type="InterPro" id="IPR052766">
    <property type="entry name" value="S41A_metabolite_peptidase"/>
</dbReference>
<dbReference type="Proteomes" id="UP001201980">
    <property type="component" value="Unassembled WGS sequence"/>
</dbReference>